<accession>A0A9X2GLX0</accession>
<evidence type="ECO:0000256" key="2">
    <source>
        <dbReference type="SAM" id="MobiDB-lite"/>
    </source>
</evidence>
<evidence type="ECO:0000256" key="1">
    <source>
        <dbReference type="ARBA" id="ARBA00023172"/>
    </source>
</evidence>
<dbReference type="AlphaFoldDB" id="A0A9X2GLX0"/>
<sequence length="468" mass="51374">MSRRVSTVTWLFSGLRSDEIGRLRLGCIRWQHQDAPIRGDSGRVLARDAVCLLDVPTHKTGTAFTKPVDPILGQAIDAWHVVRPDQPVFVDRRTAEQVNLLFSLQARRISYINNTVTPMLCRKAGVPAADVRGNITSHRARSTIASYNAKITPTTLTRACTDAGYFERNVRTVEVLIDRDAVESGAVAAGEPWQYYDLGHGFCNHTCSEECPHRMACAKCDFSTPKDSSKALLLEAKDNLQRMLAAVPPTDDERAAVDDGQAALDRLLGHLADVSTPAGPTPRQINASAQTTLLPIIEINRRPTSSGCVPRPSECRTHSGWPHRPRRNRRRRCGTGGSITAHGSSLTSHGFGLATLSSRHGRDWMTDRRCKGILFVLHTGIAWEHLPRERGYGSGITCWRRLAECNKPACRSGRMRCCSVGCARPKRWTSRAAALKGPKGRAIKRRGSYRRSHGRGAAGRAAPVGTGV</sequence>
<gene>
    <name evidence="3" type="ORF">HD597_003993</name>
</gene>
<feature type="region of interest" description="Disordered" evidence="2">
    <location>
        <begin position="445"/>
        <end position="468"/>
    </location>
</feature>
<proteinExistence type="predicted"/>
<dbReference type="InterPro" id="IPR011010">
    <property type="entry name" value="DNA_brk_join_enz"/>
</dbReference>
<dbReference type="Gene3D" id="1.10.443.10">
    <property type="entry name" value="Intergrase catalytic core"/>
    <property type="match status" value="1"/>
</dbReference>
<keyword evidence="4" id="KW-1185">Reference proteome</keyword>
<dbReference type="SUPFAM" id="SSF56349">
    <property type="entry name" value="DNA breaking-rejoining enzymes"/>
    <property type="match status" value="1"/>
</dbReference>
<dbReference type="Proteomes" id="UP001139648">
    <property type="component" value="Unassembled WGS sequence"/>
</dbReference>
<protein>
    <submittedName>
        <fullName evidence="3">Transposase</fullName>
    </submittedName>
</protein>
<evidence type="ECO:0000313" key="3">
    <source>
        <dbReference type="EMBL" id="MCP2356973.1"/>
    </source>
</evidence>
<organism evidence="3 4">
    <name type="scientific">Nonomuraea thailandensis</name>
    <dbReference type="NCBI Taxonomy" id="1188745"/>
    <lineage>
        <taxon>Bacteria</taxon>
        <taxon>Bacillati</taxon>
        <taxon>Actinomycetota</taxon>
        <taxon>Actinomycetes</taxon>
        <taxon>Streptosporangiales</taxon>
        <taxon>Streptosporangiaceae</taxon>
        <taxon>Nonomuraea</taxon>
    </lineage>
</organism>
<reference evidence="3" key="1">
    <citation type="submission" date="2022-06" db="EMBL/GenBank/DDBJ databases">
        <title>Sequencing the genomes of 1000 actinobacteria strains.</title>
        <authorList>
            <person name="Klenk H.-P."/>
        </authorList>
    </citation>
    <scope>NUCLEOTIDE SEQUENCE</scope>
    <source>
        <strain evidence="3">DSM 46694</strain>
    </source>
</reference>
<comment type="caution">
    <text evidence="3">The sequence shown here is derived from an EMBL/GenBank/DDBJ whole genome shotgun (WGS) entry which is preliminary data.</text>
</comment>
<dbReference type="InterPro" id="IPR013762">
    <property type="entry name" value="Integrase-like_cat_sf"/>
</dbReference>
<name>A0A9X2GLX0_9ACTN</name>
<feature type="compositionally biased region" description="Basic residues" evidence="2">
    <location>
        <begin position="445"/>
        <end position="454"/>
    </location>
</feature>
<dbReference type="GO" id="GO:0003677">
    <property type="term" value="F:DNA binding"/>
    <property type="evidence" value="ECO:0007669"/>
    <property type="project" value="InterPro"/>
</dbReference>
<dbReference type="GO" id="GO:0006310">
    <property type="term" value="P:DNA recombination"/>
    <property type="evidence" value="ECO:0007669"/>
    <property type="project" value="UniProtKB-KW"/>
</dbReference>
<evidence type="ECO:0000313" key="4">
    <source>
        <dbReference type="Proteomes" id="UP001139648"/>
    </source>
</evidence>
<dbReference type="EMBL" id="JAMZEB010000002">
    <property type="protein sequence ID" value="MCP2356973.1"/>
    <property type="molecule type" value="Genomic_DNA"/>
</dbReference>
<keyword evidence="1" id="KW-0233">DNA recombination</keyword>
<dbReference type="GO" id="GO:0015074">
    <property type="term" value="P:DNA integration"/>
    <property type="evidence" value="ECO:0007669"/>
    <property type="project" value="InterPro"/>
</dbReference>
<feature type="compositionally biased region" description="Basic residues" evidence="2">
    <location>
        <begin position="321"/>
        <end position="332"/>
    </location>
</feature>
<feature type="region of interest" description="Disordered" evidence="2">
    <location>
        <begin position="304"/>
        <end position="332"/>
    </location>
</feature>